<keyword evidence="1" id="KW-1133">Transmembrane helix</keyword>
<proteinExistence type="predicted"/>
<dbReference type="Pfam" id="PF26469">
    <property type="entry name" value="DUF8144"/>
    <property type="match status" value="1"/>
</dbReference>
<feature type="transmembrane region" description="Helical" evidence="1">
    <location>
        <begin position="17"/>
        <end position="38"/>
    </location>
</feature>
<gene>
    <name evidence="3" type="ORF">SAMN04487948_101118</name>
</gene>
<keyword evidence="1" id="KW-0812">Transmembrane</keyword>
<feature type="domain" description="DUF8144" evidence="2">
    <location>
        <begin position="1"/>
        <end position="64"/>
    </location>
</feature>
<dbReference type="RefSeq" id="WP_089820525.1">
    <property type="nucleotide sequence ID" value="NZ_FODV01000001.1"/>
</dbReference>
<evidence type="ECO:0000256" key="1">
    <source>
        <dbReference type="SAM" id="Phobius"/>
    </source>
</evidence>
<dbReference type="AlphaFoldDB" id="A0A1H8MVN7"/>
<accession>A0A1H8MVN7</accession>
<organism evidence="3 4">
    <name type="scientific">Halogranum amylolyticum</name>
    <dbReference type="NCBI Taxonomy" id="660520"/>
    <lineage>
        <taxon>Archaea</taxon>
        <taxon>Methanobacteriati</taxon>
        <taxon>Methanobacteriota</taxon>
        <taxon>Stenosarchaea group</taxon>
        <taxon>Halobacteria</taxon>
        <taxon>Halobacteriales</taxon>
        <taxon>Haloferacaceae</taxon>
    </lineage>
</organism>
<reference evidence="4" key="1">
    <citation type="submission" date="2016-10" db="EMBL/GenBank/DDBJ databases">
        <authorList>
            <person name="Varghese N."/>
            <person name="Submissions S."/>
        </authorList>
    </citation>
    <scope>NUCLEOTIDE SEQUENCE [LARGE SCALE GENOMIC DNA]</scope>
    <source>
        <strain evidence="4">CGMCC 1.10121</strain>
    </source>
</reference>
<name>A0A1H8MVN7_9EURY</name>
<evidence type="ECO:0000313" key="4">
    <source>
        <dbReference type="Proteomes" id="UP000199126"/>
    </source>
</evidence>
<sequence length="64" mass="6900">MVDEPAEQIIEDWKTGAFFLAQCLVAAFFSGILLSFVLGPLGGLLGFFLGGIAMFLLISRKVYG</sequence>
<evidence type="ECO:0000259" key="2">
    <source>
        <dbReference type="Pfam" id="PF26469"/>
    </source>
</evidence>
<dbReference type="Proteomes" id="UP000199126">
    <property type="component" value="Unassembled WGS sequence"/>
</dbReference>
<feature type="transmembrane region" description="Helical" evidence="1">
    <location>
        <begin position="44"/>
        <end position="63"/>
    </location>
</feature>
<dbReference type="InterPro" id="IPR058457">
    <property type="entry name" value="DUF8144"/>
</dbReference>
<keyword evidence="1" id="KW-0472">Membrane</keyword>
<evidence type="ECO:0000313" key="3">
    <source>
        <dbReference type="EMBL" id="SEO21283.1"/>
    </source>
</evidence>
<dbReference type="EMBL" id="FODV01000001">
    <property type="protein sequence ID" value="SEO21283.1"/>
    <property type="molecule type" value="Genomic_DNA"/>
</dbReference>
<protein>
    <recommendedName>
        <fullName evidence="2">DUF8144 domain-containing protein</fullName>
    </recommendedName>
</protein>
<keyword evidence="4" id="KW-1185">Reference proteome</keyword>